<reference evidence="2 3" key="1">
    <citation type="submission" date="2009-04" db="EMBL/GenBank/DDBJ databases">
        <authorList>
            <person name="Sebastian Y."/>
            <person name="Madupu R."/>
            <person name="Durkin A.S."/>
            <person name="Torralba M."/>
            <person name="Methe B."/>
            <person name="Sutton G.G."/>
            <person name="Strausberg R.L."/>
            <person name="Nelson K.E."/>
        </authorList>
    </citation>
    <scope>NUCLEOTIDE SEQUENCE [LARGE SCALE GENOMIC DNA]</scope>
    <source>
        <strain evidence="3">ATCC 35406 / DSM 24491 / JCM 8526 / CCUG 16442 / BCRC 14492 / NCTC 13058 / HG 370</strain>
    </source>
</reference>
<dbReference type="EMBL" id="ACNN01000026">
    <property type="protein sequence ID" value="EEN82513.1"/>
    <property type="molecule type" value="Genomic_DNA"/>
</dbReference>
<proteinExistence type="predicted"/>
<evidence type="ECO:0000313" key="2">
    <source>
        <dbReference type="EMBL" id="EEN82513.1"/>
    </source>
</evidence>
<protein>
    <submittedName>
        <fullName evidence="2">Uncharacterized protein</fullName>
    </submittedName>
</protein>
<name>C3JBC2_POREA</name>
<dbReference type="AlphaFoldDB" id="C3JBC2"/>
<comment type="caution">
    <text evidence="2">The sequence shown here is derived from an EMBL/GenBank/DDBJ whole genome shotgun (WGS) entry which is preliminary data.</text>
</comment>
<feature type="transmembrane region" description="Helical" evidence="1">
    <location>
        <begin position="25"/>
        <end position="43"/>
    </location>
</feature>
<keyword evidence="1" id="KW-0472">Membrane</keyword>
<gene>
    <name evidence="2" type="ORF">POREN0001_1655</name>
</gene>
<keyword evidence="1" id="KW-1133">Transmembrane helix</keyword>
<organism evidence="2 3">
    <name type="scientific">Porphyromonas endodontalis (strain ATCC 35406 / DSM 24491 / JCM 8526 / CCUG 16442 / BCRC 14492 / NCTC 13058 / HG 370)</name>
    <name type="common">Bacteroides endodontalis</name>
    <dbReference type="NCBI Taxonomy" id="553175"/>
    <lineage>
        <taxon>Bacteria</taxon>
        <taxon>Pseudomonadati</taxon>
        <taxon>Bacteroidota</taxon>
        <taxon>Bacteroidia</taxon>
        <taxon>Bacteroidales</taxon>
        <taxon>Porphyromonadaceae</taxon>
        <taxon>Porphyromonas</taxon>
    </lineage>
</organism>
<evidence type="ECO:0000256" key="1">
    <source>
        <dbReference type="SAM" id="Phobius"/>
    </source>
</evidence>
<dbReference type="Proteomes" id="UP000004295">
    <property type="component" value="Unassembled WGS sequence"/>
</dbReference>
<accession>C3JBC2</accession>
<keyword evidence="3" id="KW-1185">Reference proteome</keyword>
<dbReference type="STRING" id="553175.POREN0001_1655"/>
<evidence type="ECO:0000313" key="3">
    <source>
        <dbReference type="Proteomes" id="UP000004295"/>
    </source>
</evidence>
<keyword evidence="1" id="KW-0812">Transmembrane</keyword>
<sequence>MLQNMRHLSQQEEKGISGRGRINEILKILLVLLVLGVLVWFLYYKK</sequence>